<dbReference type="GO" id="GO:0016747">
    <property type="term" value="F:acyltransferase activity, transferring groups other than amino-acyl groups"/>
    <property type="evidence" value="ECO:0007669"/>
    <property type="project" value="InterPro"/>
</dbReference>
<dbReference type="PROSITE" id="PS51186">
    <property type="entry name" value="GNAT"/>
    <property type="match status" value="1"/>
</dbReference>
<proteinExistence type="predicted"/>
<sequence length="166" mass="19459">MLRLRPYKLSDYKYILNWINDEIVFAQWCANKFTYPLTKEQMTNYYHNCEKRDDAWMMTALNEDGVPIGHLLMRSANYENETIHLSFVIVDSSIRGQGYGKEMISLVIKYAFDILKVKKVTLGVFDNNPSAHACYKSVGFIDENYHLSAFFYKNQKWGVHDMAICK</sequence>
<protein>
    <submittedName>
        <fullName evidence="2">GCN5-related N-acetyltransferase</fullName>
    </submittedName>
</protein>
<dbReference type="RefSeq" id="WP_010075169.1">
    <property type="nucleotide sequence ID" value="NC_014393.1"/>
</dbReference>
<dbReference type="Pfam" id="PF00583">
    <property type="entry name" value="Acetyltransf_1"/>
    <property type="match status" value="1"/>
</dbReference>
<dbReference type="STRING" id="573061.Clocel_0285"/>
<evidence type="ECO:0000313" key="3">
    <source>
        <dbReference type="Proteomes" id="UP000002730"/>
    </source>
</evidence>
<dbReference type="Proteomes" id="UP000002730">
    <property type="component" value="Chromosome"/>
</dbReference>
<keyword evidence="3" id="KW-1185">Reference proteome</keyword>
<organism evidence="2 3">
    <name type="scientific">Clostridium cellulovorans (strain ATCC 35296 / DSM 3052 / OCM 3 / 743B)</name>
    <dbReference type="NCBI Taxonomy" id="573061"/>
    <lineage>
        <taxon>Bacteria</taxon>
        <taxon>Bacillati</taxon>
        <taxon>Bacillota</taxon>
        <taxon>Clostridia</taxon>
        <taxon>Eubacteriales</taxon>
        <taxon>Clostridiaceae</taxon>
        <taxon>Clostridium</taxon>
    </lineage>
</organism>
<dbReference type="HOGENOM" id="CLU_013985_3_2_9"/>
<name>D9SPL7_CLOC7</name>
<gene>
    <name evidence="2" type="ordered locus">Clocel_0285</name>
</gene>
<keyword evidence="2" id="KW-0808">Transferase</keyword>
<feature type="domain" description="N-acetyltransferase" evidence="1">
    <location>
        <begin position="2"/>
        <end position="158"/>
    </location>
</feature>
<dbReference type="InterPro" id="IPR000182">
    <property type="entry name" value="GNAT_dom"/>
</dbReference>
<accession>D9SPL7</accession>
<dbReference type="EMBL" id="CP002160">
    <property type="protein sequence ID" value="ADL50066.1"/>
    <property type="molecule type" value="Genomic_DNA"/>
</dbReference>
<dbReference type="OrthoDB" id="9795206at2"/>
<dbReference type="AlphaFoldDB" id="D9SPL7"/>
<dbReference type="PANTHER" id="PTHR43415">
    <property type="entry name" value="SPERMIDINE N(1)-ACETYLTRANSFERASE"/>
    <property type="match status" value="1"/>
</dbReference>
<dbReference type="KEGG" id="ccb:Clocel_0285"/>
<dbReference type="InterPro" id="IPR016181">
    <property type="entry name" value="Acyl_CoA_acyltransferase"/>
</dbReference>
<dbReference type="SUPFAM" id="SSF55729">
    <property type="entry name" value="Acyl-CoA N-acyltransferases (Nat)"/>
    <property type="match status" value="1"/>
</dbReference>
<evidence type="ECO:0000313" key="2">
    <source>
        <dbReference type="EMBL" id="ADL50066.1"/>
    </source>
</evidence>
<reference evidence="2 3" key="1">
    <citation type="submission" date="2010-08" db="EMBL/GenBank/DDBJ databases">
        <title>Complete sequence of Clostridium cellulovorans 743B.</title>
        <authorList>
            <consortium name="US DOE Joint Genome Institute"/>
            <person name="Lucas S."/>
            <person name="Copeland A."/>
            <person name="Lapidus A."/>
            <person name="Cheng J.-F."/>
            <person name="Bruce D."/>
            <person name="Goodwin L."/>
            <person name="Pitluck S."/>
            <person name="Chertkov O."/>
            <person name="Detter J.C."/>
            <person name="Han C."/>
            <person name="Tapia R."/>
            <person name="Land M."/>
            <person name="Hauser L."/>
            <person name="Chang Y.-J."/>
            <person name="Jeffries C."/>
            <person name="Kyrpides N."/>
            <person name="Ivanova N."/>
            <person name="Mikhailova N."/>
            <person name="Hemme C.L."/>
            <person name="Woyke T."/>
        </authorList>
    </citation>
    <scope>NUCLEOTIDE SEQUENCE [LARGE SCALE GENOMIC DNA]</scope>
    <source>
        <strain evidence="3">ATCC 35296 / DSM 3052 / OCM 3 / 743B</strain>
    </source>
</reference>
<dbReference type="CDD" id="cd04301">
    <property type="entry name" value="NAT_SF"/>
    <property type="match status" value="1"/>
</dbReference>
<dbReference type="eggNOG" id="COG1670">
    <property type="taxonomic scope" value="Bacteria"/>
</dbReference>
<dbReference type="PANTHER" id="PTHR43415:SF5">
    <property type="entry name" value="ACETYLTRANSFERASE"/>
    <property type="match status" value="1"/>
</dbReference>
<evidence type="ECO:0000259" key="1">
    <source>
        <dbReference type="PROSITE" id="PS51186"/>
    </source>
</evidence>
<dbReference type="Gene3D" id="3.40.630.30">
    <property type="match status" value="1"/>
</dbReference>